<feature type="domain" description="HTH lacI-type" evidence="4">
    <location>
        <begin position="4"/>
        <end position="58"/>
    </location>
</feature>
<keyword evidence="1" id="KW-0805">Transcription regulation</keyword>
<comment type="caution">
    <text evidence="5">The sequence shown here is derived from an EMBL/GenBank/DDBJ whole genome shotgun (WGS) entry which is preliminary data.</text>
</comment>
<gene>
    <name evidence="5" type="ORF">GCM10022204_40860</name>
</gene>
<evidence type="ECO:0000259" key="4">
    <source>
        <dbReference type="PROSITE" id="PS50932"/>
    </source>
</evidence>
<dbReference type="EMBL" id="BAAAYX010000020">
    <property type="protein sequence ID" value="GAA3716841.1"/>
    <property type="molecule type" value="Genomic_DNA"/>
</dbReference>
<evidence type="ECO:0000313" key="5">
    <source>
        <dbReference type="EMBL" id="GAA3716841.1"/>
    </source>
</evidence>
<organism evidence="5 6">
    <name type="scientific">Microlunatus aurantiacus</name>
    <dbReference type="NCBI Taxonomy" id="446786"/>
    <lineage>
        <taxon>Bacteria</taxon>
        <taxon>Bacillati</taxon>
        <taxon>Actinomycetota</taxon>
        <taxon>Actinomycetes</taxon>
        <taxon>Propionibacteriales</taxon>
        <taxon>Propionibacteriaceae</taxon>
        <taxon>Microlunatus</taxon>
    </lineage>
</organism>
<keyword evidence="3" id="KW-0804">Transcription</keyword>
<reference evidence="6" key="1">
    <citation type="journal article" date="2019" name="Int. J. Syst. Evol. Microbiol.">
        <title>The Global Catalogue of Microorganisms (GCM) 10K type strain sequencing project: providing services to taxonomists for standard genome sequencing and annotation.</title>
        <authorList>
            <consortium name="The Broad Institute Genomics Platform"/>
            <consortium name="The Broad Institute Genome Sequencing Center for Infectious Disease"/>
            <person name="Wu L."/>
            <person name="Ma J."/>
        </authorList>
    </citation>
    <scope>NUCLEOTIDE SEQUENCE [LARGE SCALE GENOMIC DNA]</scope>
    <source>
        <strain evidence="6">JCM 16548</strain>
    </source>
</reference>
<dbReference type="Gene3D" id="1.10.260.40">
    <property type="entry name" value="lambda repressor-like DNA-binding domains"/>
    <property type="match status" value="1"/>
</dbReference>
<dbReference type="Pfam" id="PF00356">
    <property type="entry name" value="LacI"/>
    <property type="match status" value="1"/>
</dbReference>
<dbReference type="SMART" id="SM00354">
    <property type="entry name" value="HTH_LACI"/>
    <property type="match status" value="1"/>
</dbReference>
<dbReference type="Pfam" id="PF13377">
    <property type="entry name" value="Peripla_BP_3"/>
    <property type="match status" value="1"/>
</dbReference>
<evidence type="ECO:0000256" key="3">
    <source>
        <dbReference type="ARBA" id="ARBA00023163"/>
    </source>
</evidence>
<dbReference type="Proteomes" id="UP001500051">
    <property type="component" value="Unassembled WGS sequence"/>
</dbReference>
<evidence type="ECO:0000256" key="1">
    <source>
        <dbReference type="ARBA" id="ARBA00023015"/>
    </source>
</evidence>
<sequence length="336" mass="36197">MRRVSRADVAERAGVSHGTVSHVLNHPERVRPDTRARVEAAIAELGFVRDEAARHLRAGYSRTIGLMLLDAWNPSFMEIARGVEERTSDGPWTVLMSNSARDTVREQRYLREYAARRVAGLIVIPNDHVDDPAQLQLHGDVPLVVVDRAEPHGSGTMSVAVDDAAGGAAMAEHLAALGHRRIVFVGDPASQAPVHTRFDAFRQTLERVDGIELELFPAPLTVEAGLEIGRELAGRPPARRPTAVAAGVDLLAIGVLQSLLAHGVRVPEDISIVGYDDIPFTAQLSVPLTSVARPHHRMGLVAAELLLTVLAGEQPAQRHVVLPPDLIIRASTGVPG</sequence>
<keyword evidence="2 5" id="KW-0238">DNA-binding</keyword>
<proteinExistence type="predicted"/>
<dbReference type="SUPFAM" id="SSF53822">
    <property type="entry name" value="Periplasmic binding protein-like I"/>
    <property type="match status" value="1"/>
</dbReference>
<dbReference type="InterPro" id="IPR010982">
    <property type="entry name" value="Lambda_DNA-bd_dom_sf"/>
</dbReference>
<dbReference type="PANTHER" id="PTHR30146:SF109">
    <property type="entry name" value="HTH-TYPE TRANSCRIPTIONAL REGULATOR GALS"/>
    <property type="match status" value="1"/>
</dbReference>
<name>A0ABP7EC95_9ACTN</name>
<dbReference type="InterPro" id="IPR046335">
    <property type="entry name" value="LacI/GalR-like_sensor"/>
</dbReference>
<dbReference type="InterPro" id="IPR000843">
    <property type="entry name" value="HTH_LacI"/>
</dbReference>
<evidence type="ECO:0000313" key="6">
    <source>
        <dbReference type="Proteomes" id="UP001500051"/>
    </source>
</evidence>
<accession>A0ABP7EC95</accession>
<dbReference type="GO" id="GO:0003677">
    <property type="term" value="F:DNA binding"/>
    <property type="evidence" value="ECO:0007669"/>
    <property type="project" value="UniProtKB-KW"/>
</dbReference>
<dbReference type="CDD" id="cd01392">
    <property type="entry name" value="HTH_LacI"/>
    <property type="match status" value="1"/>
</dbReference>
<dbReference type="PROSITE" id="PS50932">
    <property type="entry name" value="HTH_LACI_2"/>
    <property type="match status" value="1"/>
</dbReference>
<protein>
    <submittedName>
        <fullName evidence="5">LacI family DNA-binding transcriptional regulator</fullName>
    </submittedName>
</protein>
<keyword evidence="6" id="KW-1185">Reference proteome</keyword>
<evidence type="ECO:0000256" key="2">
    <source>
        <dbReference type="ARBA" id="ARBA00023125"/>
    </source>
</evidence>
<dbReference type="Gene3D" id="3.40.50.2300">
    <property type="match status" value="2"/>
</dbReference>
<dbReference type="PANTHER" id="PTHR30146">
    <property type="entry name" value="LACI-RELATED TRANSCRIPTIONAL REPRESSOR"/>
    <property type="match status" value="1"/>
</dbReference>
<dbReference type="InterPro" id="IPR028082">
    <property type="entry name" value="Peripla_BP_I"/>
</dbReference>
<dbReference type="SUPFAM" id="SSF47413">
    <property type="entry name" value="lambda repressor-like DNA-binding domains"/>
    <property type="match status" value="1"/>
</dbReference>